<evidence type="ECO:0000256" key="1">
    <source>
        <dbReference type="SAM" id="MobiDB-lite"/>
    </source>
</evidence>
<dbReference type="KEGG" id="nmv:NITMOv2_1499"/>
<name>A0A0K2GAG4_NITMO</name>
<accession>A0A0K2GAG4</accession>
<dbReference type="Proteomes" id="UP000069205">
    <property type="component" value="Chromosome"/>
</dbReference>
<sequence length="230" mass="25250">MESQQDRKASMNREGGGAAAYVTLILDETGSMQHCKGAAIAGFNEYLKTLRQMRTDVRFTLTLFNSGKTEVRYRNEPAAQVADLTEQTYQPADTTPLYDAIGRTLTAAGQEAPAESKKLCVILTDGLENASREYTRNDVARMIKLYEQRGWIFVYLGADHDAWAAGRYLGLSRDNTAQFCKQETGPAFDRLAQATAAFLSAEPGTASRGFWKEPAAEPKNSVDPDGSTQS</sequence>
<keyword evidence="3" id="KW-1185">Reference proteome</keyword>
<dbReference type="RefSeq" id="WP_053379164.1">
    <property type="nucleotide sequence ID" value="NZ_CP011801.1"/>
</dbReference>
<feature type="region of interest" description="Disordered" evidence="1">
    <location>
        <begin position="205"/>
        <end position="230"/>
    </location>
</feature>
<evidence type="ECO:0008006" key="4">
    <source>
        <dbReference type="Google" id="ProtNLM"/>
    </source>
</evidence>
<gene>
    <name evidence="2" type="ORF">NITMOv2_1499</name>
</gene>
<reference evidence="2 3" key="1">
    <citation type="journal article" date="2015" name="Proc. Natl. Acad. Sci. U.S.A.">
        <title>Expanded metabolic versatility of ubiquitous nitrite-oxidizing bacteria from the genus Nitrospira.</title>
        <authorList>
            <person name="Koch H."/>
            <person name="Lucker S."/>
            <person name="Albertsen M."/>
            <person name="Kitzinger K."/>
            <person name="Herbold C."/>
            <person name="Spieck E."/>
            <person name="Nielsen P.H."/>
            <person name="Wagner M."/>
            <person name="Daims H."/>
        </authorList>
    </citation>
    <scope>NUCLEOTIDE SEQUENCE [LARGE SCALE GENOMIC DNA]</scope>
    <source>
        <strain evidence="2 3">NSP M-1</strain>
    </source>
</reference>
<dbReference type="EMBL" id="CP011801">
    <property type="protein sequence ID" value="ALA57925.1"/>
    <property type="molecule type" value="Genomic_DNA"/>
</dbReference>
<dbReference type="SUPFAM" id="SSF53300">
    <property type="entry name" value="vWA-like"/>
    <property type="match status" value="1"/>
</dbReference>
<evidence type="ECO:0000313" key="3">
    <source>
        <dbReference type="Proteomes" id="UP000069205"/>
    </source>
</evidence>
<evidence type="ECO:0000313" key="2">
    <source>
        <dbReference type="EMBL" id="ALA57925.1"/>
    </source>
</evidence>
<dbReference type="OrthoDB" id="9790144at2"/>
<feature type="compositionally biased region" description="Basic and acidic residues" evidence="1">
    <location>
        <begin position="210"/>
        <end position="222"/>
    </location>
</feature>
<dbReference type="STRING" id="42253.NITMOv2_1499"/>
<dbReference type="AlphaFoldDB" id="A0A0K2GAG4"/>
<protein>
    <recommendedName>
        <fullName evidence="4">VWFA domain-containing protein</fullName>
    </recommendedName>
</protein>
<dbReference type="PATRIC" id="fig|42253.5.peg.1470"/>
<organism evidence="2 3">
    <name type="scientific">Nitrospira moscoviensis</name>
    <dbReference type="NCBI Taxonomy" id="42253"/>
    <lineage>
        <taxon>Bacteria</taxon>
        <taxon>Pseudomonadati</taxon>
        <taxon>Nitrospirota</taxon>
        <taxon>Nitrospiria</taxon>
        <taxon>Nitrospirales</taxon>
        <taxon>Nitrospiraceae</taxon>
        <taxon>Nitrospira</taxon>
    </lineage>
</organism>
<dbReference type="CDD" id="cd00198">
    <property type="entry name" value="vWFA"/>
    <property type="match status" value="1"/>
</dbReference>
<proteinExistence type="predicted"/>
<dbReference type="Gene3D" id="3.40.50.410">
    <property type="entry name" value="von Willebrand factor, type A domain"/>
    <property type="match status" value="1"/>
</dbReference>
<dbReference type="InterPro" id="IPR036465">
    <property type="entry name" value="vWFA_dom_sf"/>
</dbReference>